<feature type="compositionally biased region" description="Low complexity" evidence="1">
    <location>
        <begin position="371"/>
        <end position="382"/>
    </location>
</feature>
<sequence length="428" mass="47355">MSTRALALHRYISQDGFIFPDGPMAHRLVLKQLHASWAKHLEQYENVDAKIAQLFQVMHDNRHKYTSDPECFWQTVKQQVPWALLLGLSDITDIAEALVLARRNYIDKLEDDGEIVEEPKALPKLVHSWIHWHDKVRQESRSVSTALSFAPRRRVRSGSLSSGRLSSGRLSLGRLSSGRLSSGRLVSGRVSSGRLSPEWMFNLSNKPLSSEEDEDSDDGVPLIASGHDNSAAGDNKIDREAAKAHADDTNELTQKTSSQTTPSNVESITTYYPAQRARSNSHVLISETGQPLPSSTRLARLITQTPSDIMESIESLTDPGTHKHYASADSLRLYDRAESARRRKALPNYFTGPIYKNTAARPSKFRRIAPKHAPNPAAPAQPRRAITRSAANSISAALSEVASAPINSGEKSQPSNKTKTQKTTITQK</sequence>
<evidence type="ECO:0000313" key="2">
    <source>
        <dbReference type="EMBL" id="KAH6660745.1"/>
    </source>
</evidence>
<organism evidence="2 3">
    <name type="scientific">Truncatella angustata</name>
    <dbReference type="NCBI Taxonomy" id="152316"/>
    <lineage>
        <taxon>Eukaryota</taxon>
        <taxon>Fungi</taxon>
        <taxon>Dikarya</taxon>
        <taxon>Ascomycota</taxon>
        <taxon>Pezizomycotina</taxon>
        <taxon>Sordariomycetes</taxon>
        <taxon>Xylariomycetidae</taxon>
        <taxon>Amphisphaeriales</taxon>
        <taxon>Sporocadaceae</taxon>
        <taxon>Truncatella</taxon>
    </lineage>
</organism>
<feature type="compositionally biased region" description="Polar residues" evidence="1">
    <location>
        <begin position="405"/>
        <end position="416"/>
    </location>
</feature>
<name>A0A9P8UYK5_9PEZI</name>
<keyword evidence="3" id="KW-1185">Reference proteome</keyword>
<proteinExistence type="predicted"/>
<protein>
    <submittedName>
        <fullName evidence="2">Uncharacterized protein</fullName>
    </submittedName>
</protein>
<dbReference type="EMBL" id="JAGPXC010000001">
    <property type="protein sequence ID" value="KAH6660745.1"/>
    <property type="molecule type" value="Genomic_DNA"/>
</dbReference>
<evidence type="ECO:0000313" key="3">
    <source>
        <dbReference type="Proteomes" id="UP000758603"/>
    </source>
</evidence>
<reference evidence="2" key="1">
    <citation type="journal article" date="2021" name="Nat. Commun.">
        <title>Genetic determinants of endophytism in the Arabidopsis root mycobiome.</title>
        <authorList>
            <person name="Mesny F."/>
            <person name="Miyauchi S."/>
            <person name="Thiergart T."/>
            <person name="Pickel B."/>
            <person name="Atanasova L."/>
            <person name="Karlsson M."/>
            <person name="Huettel B."/>
            <person name="Barry K.W."/>
            <person name="Haridas S."/>
            <person name="Chen C."/>
            <person name="Bauer D."/>
            <person name="Andreopoulos W."/>
            <person name="Pangilinan J."/>
            <person name="LaButti K."/>
            <person name="Riley R."/>
            <person name="Lipzen A."/>
            <person name="Clum A."/>
            <person name="Drula E."/>
            <person name="Henrissat B."/>
            <person name="Kohler A."/>
            <person name="Grigoriev I.V."/>
            <person name="Martin F.M."/>
            <person name="Hacquard S."/>
        </authorList>
    </citation>
    <scope>NUCLEOTIDE SEQUENCE</scope>
    <source>
        <strain evidence="2">MPI-SDFR-AT-0073</strain>
    </source>
</reference>
<feature type="compositionally biased region" description="Basic and acidic residues" evidence="1">
    <location>
        <begin position="235"/>
        <end position="248"/>
    </location>
</feature>
<feature type="compositionally biased region" description="Low complexity" evidence="1">
    <location>
        <begin position="417"/>
        <end position="428"/>
    </location>
</feature>
<gene>
    <name evidence="2" type="ORF">BKA67DRAFT_667665</name>
</gene>
<accession>A0A9P8UYK5</accession>
<feature type="region of interest" description="Disordered" evidence="1">
    <location>
        <begin position="367"/>
        <end position="428"/>
    </location>
</feature>
<dbReference type="AlphaFoldDB" id="A0A9P8UYK5"/>
<comment type="caution">
    <text evidence="2">The sequence shown here is derived from an EMBL/GenBank/DDBJ whole genome shotgun (WGS) entry which is preliminary data.</text>
</comment>
<dbReference type="RefSeq" id="XP_045964876.1">
    <property type="nucleotide sequence ID" value="XM_046108620.1"/>
</dbReference>
<dbReference type="GeneID" id="70137511"/>
<dbReference type="Proteomes" id="UP000758603">
    <property type="component" value="Unassembled WGS sequence"/>
</dbReference>
<feature type="compositionally biased region" description="Polar residues" evidence="1">
    <location>
        <begin position="251"/>
        <end position="265"/>
    </location>
</feature>
<evidence type="ECO:0000256" key="1">
    <source>
        <dbReference type="SAM" id="MobiDB-lite"/>
    </source>
</evidence>
<dbReference type="OrthoDB" id="10592048at2759"/>
<feature type="region of interest" description="Disordered" evidence="1">
    <location>
        <begin position="206"/>
        <end position="265"/>
    </location>
</feature>